<evidence type="ECO:0000256" key="1">
    <source>
        <dbReference type="ARBA" id="ARBA00003283"/>
    </source>
</evidence>
<evidence type="ECO:0000256" key="6">
    <source>
        <dbReference type="PROSITE-ProRule" id="PRU01248"/>
    </source>
</evidence>
<feature type="domain" description="Tyr recombinase" evidence="7">
    <location>
        <begin position="100"/>
        <end position="277"/>
    </location>
</feature>
<keyword evidence="4 6" id="KW-0238">DNA-binding</keyword>
<dbReference type="PROSITE" id="PS51900">
    <property type="entry name" value="CB"/>
    <property type="match status" value="1"/>
</dbReference>
<dbReference type="PANTHER" id="PTHR30349:SF41">
    <property type="entry name" value="INTEGRASE_RECOMBINASE PROTEIN MJ0367-RELATED"/>
    <property type="match status" value="1"/>
</dbReference>
<keyword evidence="10" id="KW-1185">Reference proteome</keyword>
<name>W6RXT1_9CLOT</name>
<proteinExistence type="inferred from homology"/>
<accession>W6RXT1</accession>
<evidence type="ECO:0000313" key="9">
    <source>
        <dbReference type="EMBL" id="CDM68399.1"/>
    </source>
</evidence>
<dbReference type="Pfam" id="PF00589">
    <property type="entry name" value="Phage_integrase"/>
    <property type="match status" value="1"/>
</dbReference>
<dbReference type="PANTHER" id="PTHR30349">
    <property type="entry name" value="PHAGE INTEGRASE-RELATED"/>
    <property type="match status" value="1"/>
</dbReference>
<dbReference type="RefSeq" id="WP_044037437.1">
    <property type="nucleotide sequence ID" value="NZ_HG917868.1"/>
</dbReference>
<dbReference type="Proteomes" id="UP000019426">
    <property type="component" value="Chromosome M2/40_rep1"/>
</dbReference>
<dbReference type="InterPro" id="IPR050090">
    <property type="entry name" value="Tyrosine_recombinase_XerCD"/>
</dbReference>
<dbReference type="EMBL" id="HG917868">
    <property type="protein sequence ID" value="CDM68399.1"/>
    <property type="molecule type" value="Genomic_DNA"/>
</dbReference>
<dbReference type="PROSITE" id="PS51898">
    <property type="entry name" value="TYR_RECOMBINASE"/>
    <property type="match status" value="1"/>
</dbReference>
<dbReference type="Gene3D" id="1.10.443.10">
    <property type="entry name" value="Intergrase catalytic core"/>
    <property type="match status" value="1"/>
</dbReference>
<evidence type="ECO:0000256" key="3">
    <source>
        <dbReference type="ARBA" id="ARBA00022908"/>
    </source>
</evidence>
<dbReference type="GO" id="GO:0015074">
    <property type="term" value="P:DNA integration"/>
    <property type="evidence" value="ECO:0007669"/>
    <property type="project" value="UniProtKB-KW"/>
</dbReference>
<comment type="similarity">
    <text evidence="2">Belongs to the 'phage' integrase family.</text>
</comment>
<dbReference type="HOGENOM" id="CLU_027562_9_2_9"/>
<dbReference type="GO" id="GO:0006310">
    <property type="term" value="P:DNA recombination"/>
    <property type="evidence" value="ECO:0007669"/>
    <property type="project" value="UniProtKB-KW"/>
</dbReference>
<dbReference type="InterPro" id="IPR004107">
    <property type="entry name" value="Integrase_SAM-like_N"/>
</dbReference>
<sequence length="279" mass="32351">MTDVEKWLNSLKDDDKSINTIVSYENDVIEFMDFTQKEVEDINKTDIDNYKNYIKDKELTIKTLNRKLSSINSFFRYLKDEEARNIDVVIKVEKTQKQNYLEHSLSKYDFQALVEAAESKNDLRAIAIFYTLYLTGMRVSEALSLKVSDVNKNNISIKGKGSKHREVFMPKRLRDILLNYLNVRINRDTPYLFTSKTGKTGNLSRKTVDTIIKKYANLAGIDKEKAHAHNFRHLYCMSLIEKGISIDTVADLAGHSDINTTRIYTRKTKEQLLDTINNL</sequence>
<dbReference type="SUPFAM" id="SSF56349">
    <property type="entry name" value="DNA breaking-rejoining enzymes"/>
    <property type="match status" value="1"/>
</dbReference>
<dbReference type="eggNOG" id="COG4974">
    <property type="taxonomic scope" value="Bacteria"/>
</dbReference>
<evidence type="ECO:0000256" key="2">
    <source>
        <dbReference type="ARBA" id="ARBA00008857"/>
    </source>
</evidence>
<dbReference type="PATRIC" id="fig|1216932.3.peg.1227"/>
<dbReference type="STRING" id="1216932.CM240_1235"/>
<dbReference type="OrthoDB" id="9801717at2"/>
<organism evidence="9 10">
    <name type="scientific">Clostridium bornimense</name>
    <dbReference type="NCBI Taxonomy" id="1216932"/>
    <lineage>
        <taxon>Bacteria</taxon>
        <taxon>Bacillati</taxon>
        <taxon>Bacillota</taxon>
        <taxon>Clostridia</taxon>
        <taxon>Eubacteriales</taxon>
        <taxon>Clostridiaceae</taxon>
        <taxon>Clostridium</taxon>
    </lineage>
</organism>
<protein>
    <submittedName>
        <fullName evidence="9">Integrase family protein</fullName>
    </submittedName>
</protein>
<dbReference type="Gene3D" id="1.10.150.130">
    <property type="match status" value="1"/>
</dbReference>
<evidence type="ECO:0000259" key="8">
    <source>
        <dbReference type="PROSITE" id="PS51900"/>
    </source>
</evidence>
<dbReference type="InterPro" id="IPR011010">
    <property type="entry name" value="DNA_brk_join_enz"/>
</dbReference>
<evidence type="ECO:0000313" key="10">
    <source>
        <dbReference type="Proteomes" id="UP000019426"/>
    </source>
</evidence>
<gene>
    <name evidence="9" type="ORF">CM240_1235</name>
</gene>
<dbReference type="Pfam" id="PF02899">
    <property type="entry name" value="Phage_int_SAM_1"/>
    <property type="match status" value="1"/>
</dbReference>
<keyword evidence="3" id="KW-0229">DNA integration</keyword>
<evidence type="ECO:0000256" key="5">
    <source>
        <dbReference type="ARBA" id="ARBA00023172"/>
    </source>
</evidence>
<dbReference type="KEGG" id="clt:CM240_1235"/>
<keyword evidence="5" id="KW-0233">DNA recombination</keyword>
<dbReference type="GO" id="GO:0003677">
    <property type="term" value="F:DNA binding"/>
    <property type="evidence" value="ECO:0007669"/>
    <property type="project" value="UniProtKB-UniRule"/>
</dbReference>
<feature type="domain" description="Core-binding (CB)" evidence="8">
    <location>
        <begin position="1"/>
        <end position="79"/>
    </location>
</feature>
<comment type="function">
    <text evidence="1">Site-specific tyrosine recombinase, which acts by catalyzing the cutting and rejoining of the recombining DNA molecules.</text>
</comment>
<dbReference type="InterPro" id="IPR044068">
    <property type="entry name" value="CB"/>
</dbReference>
<dbReference type="InterPro" id="IPR010998">
    <property type="entry name" value="Integrase_recombinase_N"/>
</dbReference>
<evidence type="ECO:0000256" key="4">
    <source>
        <dbReference type="ARBA" id="ARBA00023125"/>
    </source>
</evidence>
<dbReference type="InterPro" id="IPR002104">
    <property type="entry name" value="Integrase_catalytic"/>
</dbReference>
<reference evidence="9 10" key="1">
    <citation type="submission" date="2013-11" db="EMBL/GenBank/DDBJ databases">
        <title>Complete genome sequence of Clostridum sp. M2/40.</title>
        <authorList>
            <person name="Wibberg D."/>
            <person name="Puehler A."/>
            <person name="Schlueter A."/>
        </authorList>
    </citation>
    <scope>NUCLEOTIDE SEQUENCE [LARGE SCALE GENOMIC DNA]</scope>
    <source>
        <strain evidence="10">M2/40</strain>
    </source>
</reference>
<evidence type="ECO:0000259" key="7">
    <source>
        <dbReference type="PROSITE" id="PS51898"/>
    </source>
</evidence>
<dbReference type="AlphaFoldDB" id="W6RXT1"/>
<dbReference type="InterPro" id="IPR013762">
    <property type="entry name" value="Integrase-like_cat_sf"/>
</dbReference>